<keyword evidence="3" id="KW-0378">Hydrolase</keyword>
<dbReference type="STRING" id="90262.A0A1X2HYP8"/>
<evidence type="ECO:0000259" key="2">
    <source>
        <dbReference type="Pfam" id="PF01764"/>
    </source>
</evidence>
<dbReference type="Proteomes" id="UP000193560">
    <property type="component" value="Unassembled WGS sequence"/>
</dbReference>
<dbReference type="AlphaFoldDB" id="A0A1X2HYP8"/>
<accession>A0A1X2HYP8</accession>
<dbReference type="InterPro" id="IPR002921">
    <property type="entry name" value="Fungal_lipase-type"/>
</dbReference>
<evidence type="ECO:0000313" key="3">
    <source>
        <dbReference type="EMBL" id="ORZ05434.1"/>
    </source>
</evidence>
<protein>
    <submittedName>
        <fullName evidence="3">Alpha/Beta hydrolase protein</fullName>
    </submittedName>
</protein>
<dbReference type="InterPro" id="IPR044819">
    <property type="entry name" value="OBL-like"/>
</dbReference>
<dbReference type="Gene3D" id="3.40.50.1820">
    <property type="entry name" value="alpha/beta hydrolase"/>
    <property type="match status" value="1"/>
</dbReference>
<organism evidence="3 4">
    <name type="scientific">Absidia repens</name>
    <dbReference type="NCBI Taxonomy" id="90262"/>
    <lineage>
        <taxon>Eukaryota</taxon>
        <taxon>Fungi</taxon>
        <taxon>Fungi incertae sedis</taxon>
        <taxon>Mucoromycota</taxon>
        <taxon>Mucoromycotina</taxon>
        <taxon>Mucoromycetes</taxon>
        <taxon>Mucorales</taxon>
        <taxon>Cunninghamellaceae</taxon>
        <taxon>Absidia</taxon>
    </lineage>
</organism>
<dbReference type="OrthoDB" id="2338663at2759"/>
<evidence type="ECO:0000256" key="1">
    <source>
        <dbReference type="SAM" id="MobiDB-lite"/>
    </source>
</evidence>
<dbReference type="SUPFAM" id="SSF53474">
    <property type="entry name" value="alpha/beta-Hydrolases"/>
    <property type="match status" value="1"/>
</dbReference>
<dbReference type="PANTHER" id="PTHR46086">
    <property type="entry name" value="ALPHA/BETA-HYDROLASES SUPERFAMILY PROTEIN"/>
    <property type="match status" value="1"/>
</dbReference>
<comment type="caution">
    <text evidence="3">The sequence shown here is derived from an EMBL/GenBank/DDBJ whole genome shotgun (WGS) entry which is preliminary data.</text>
</comment>
<dbReference type="EMBL" id="MCGE01000044">
    <property type="protein sequence ID" value="ORZ05434.1"/>
    <property type="molecule type" value="Genomic_DNA"/>
</dbReference>
<proteinExistence type="predicted"/>
<dbReference type="GO" id="GO:0006629">
    <property type="term" value="P:lipid metabolic process"/>
    <property type="evidence" value="ECO:0007669"/>
    <property type="project" value="InterPro"/>
</dbReference>
<dbReference type="CDD" id="cd00519">
    <property type="entry name" value="Lipase_3"/>
    <property type="match status" value="1"/>
</dbReference>
<name>A0A1X2HYP8_9FUNG</name>
<dbReference type="Pfam" id="PF01764">
    <property type="entry name" value="Lipase_3"/>
    <property type="match status" value="1"/>
</dbReference>
<dbReference type="InterPro" id="IPR029058">
    <property type="entry name" value="AB_hydrolase_fold"/>
</dbReference>
<reference evidence="3 4" key="1">
    <citation type="submission" date="2016-07" db="EMBL/GenBank/DDBJ databases">
        <title>Pervasive Adenine N6-methylation of Active Genes in Fungi.</title>
        <authorList>
            <consortium name="DOE Joint Genome Institute"/>
            <person name="Mondo S.J."/>
            <person name="Dannebaum R.O."/>
            <person name="Kuo R.C."/>
            <person name="Labutti K."/>
            <person name="Haridas S."/>
            <person name="Kuo A."/>
            <person name="Salamov A."/>
            <person name="Ahrendt S.R."/>
            <person name="Lipzen A."/>
            <person name="Sullivan W."/>
            <person name="Andreopoulos W.B."/>
            <person name="Clum A."/>
            <person name="Lindquist E."/>
            <person name="Daum C."/>
            <person name="Ramamoorthy G.K."/>
            <person name="Gryganskyi A."/>
            <person name="Culley D."/>
            <person name="Magnuson J.K."/>
            <person name="James T.Y."/>
            <person name="O'Malley M.A."/>
            <person name="Stajich J.E."/>
            <person name="Spatafora J.W."/>
            <person name="Visel A."/>
            <person name="Grigoriev I.V."/>
        </authorList>
    </citation>
    <scope>NUCLEOTIDE SEQUENCE [LARGE SCALE GENOMIC DNA]</scope>
    <source>
        <strain evidence="3 4">NRRL 1336</strain>
    </source>
</reference>
<dbReference type="GO" id="GO:0004806">
    <property type="term" value="F:triacylglycerol lipase activity"/>
    <property type="evidence" value="ECO:0007669"/>
    <property type="project" value="InterPro"/>
</dbReference>
<feature type="region of interest" description="Disordered" evidence="1">
    <location>
        <begin position="443"/>
        <end position="468"/>
    </location>
</feature>
<gene>
    <name evidence="3" type="ORF">BCR42DRAFT_443765</name>
</gene>
<evidence type="ECO:0000313" key="4">
    <source>
        <dbReference type="Proteomes" id="UP000193560"/>
    </source>
</evidence>
<keyword evidence="4" id="KW-1185">Reference proteome</keyword>
<dbReference type="PANTHER" id="PTHR46086:SF3">
    <property type="entry name" value="TRIACYLGLYCEROL LIPASE OBL1"/>
    <property type="match status" value="1"/>
</dbReference>
<feature type="domain" description="Fungal lipase-type" evidence="2">
    <location>
        <begin position="112"/>
        <end position="320"/>
    </location>
</feature>
<sequence>MDPTFDFFDHTIPHTRYLENNDLFQQRAQQAADKAKQQTGEVPDPIKTMVHRPDYSLSLAYTLSVASKLGYEDLNVIKHELYRAGFNVKDTFRPFAYKNICAYVVEKDDIIFLVFRGSNPLNIQNYLTNIDIRMRDVYAPWGYMGRVHKGYFDALGDPPLPTSSYQKEEQTASAANSPSLWQWLFQKGMDHVIGHWMHQLMDPVDYRFVDPKNSQHQHPEGIRDTSMYIQAESYILELMERQQHKKLYITGHSLGAALGTMFLAKMVQSDSLLLQHLGGLYTFGQPKLGDHQFSKIFDAKLSSKIFHHTYNNDVFTRLPSYSEYAAPPGTLVFIDSAYEITIYPPGPKTGTPVPVRPISHLHLSGLLNRHVLHRLANENWIRILFRVLAPYMINDHFAADYPKCLQHGHITWVIMEDDANQRHPPPSPHRFLLPNNIMTPMGGDTQKTQRPSLMKRRSSRINVAEIES</sequence>